<comment type="similarity">
    <text evidence="1">Belongs to the NmrA-type oxidoreductase family.</text>
</comment>
<evidence type="ECO:0000256" key="1">
    <source>
        <dbReference type="ARBA" id="ARBA00006328"/>
    </source>
</evidence>
<organism evidence="5 6">
    <name type="scientific">Streptomyces africanus</name>
    <dbReference type="NCBI Taxonomy" id="231024"/>
    <lineage>
        <taxon>Bacteria</taxon>
        <taxon>Bacillati</taxon>
        <taxon>Actinomycetota</taxon>
        <taxon>Actinomycetes</taxon>
        <taxon>Kitasatosporales</taxon>
        <taxon>Streptomycetaceae</taxon>
        <taxon>Streptomyces</taxon>
    </lineage>
</organism>
<keyword evidence="2" id="KW-0521">NADP</keyword>
<dbReference type="EMBL" id="JAUSYP010000001">
    <property type="protein sequence ID" value="MDQ0752039.1"/>
    <property type="molecule type" value="Genomic_DNA"/>
</dbReference>
<dbReference type="PANTHER" id="PTHR42748">
    <property type="entry name" value="NITROGEN METABOLITE REPRESSION PROTEIN NMRA FAMILY MEMBER"/>
    <property type="match status" value="1"/>
</dbReference>
<feature type="region of interest" description="Disordered" evidence="3">
    <location>
        <begin position="1"/>
        <end position="49"/>
    </location>
</feature>
<dbReference type="InterPro" id="IPR036291">
    <property type="entry name" value="NAD(P)-bd_dom_sf"/>
</dbReference>
<dbReference type="PANTHER" id="PTHR42748:SF14">
    <property type="entry name" value="SNOAL-LIKE DOMAIN-CONTAINING PROTEIN"/>
    <property type="match status" value="1"/>
</dbReference>
<evidence type="ECO:0000256" key="3">
    <source>
        <dbReference type="SAM" id="MobiDB-lite"/>
    </source>
</evidence>
<evidence type="ECO:0000256" key="2">
    <source>
        <dbReference type="ARBA" id="ARBA00022857"/>
    </source>
</evidence>
<keyword evidence="6" id="KW-1185">Reference proteome</keyword>
<accession>A0ABU0QZT5</accession>
<feature type="domain" description="NmrA-like" evidence="4">
    <location>
        <begin position="85"/>
        <end position="332"/>
    </location>
</feature>
<evidence type="ECO:0000313" key="5">
    <source>
        <dbReference type="EMBL" id="MDQ0752039.1"/>
    </source>
</evidence>
<dbReference type="Gene3D" id="3.40.50.720">
    <property type="entry name" value="NAD(P)-binding Rossmann-like Domain"/>
    <property type="match status" value="1"/>
</dbReference>
<dbReference type="InterPro" id="IPR008030">
    <property type="entry name" value="NmrA-like"/>
</dbReference>
<dbReference type="InterPro" id="IPR051164">
    <property type="entry name" value="NmrA-like_oxidored"/>
</dbReference>
<evidence type="ECO:0000259" key="4">
    <source>
        <dbReference type="Pfam" id="PF05368"/>
    </source>
</evidence>
<evidence type="ECO:0000313" key="6">
    <source>
        <dbReference type="Proteomes" id="UP001232755"/>
    </source>
</evidence>
<feature type="compositionally biased region" description="Gly residues" evidence="3">
    <location>
        <begin position="1"/>
        <end position="13"/>
    </location>
</feature>
<dbReference type="Gene3D" id="3.90.25.10">
    <property type="entry name" value="UDP-galactose 4-epimerase, domain 1"/>
    <property type="match status" value="1"/>
</dbReference>
<protein>
    <recommendedName>
        <fullName evidence="4">NmrA-like domain-containing protein</fullName>
    </recommendedName>
</protein>
<reference evidence="5 6" key="1">
    <citation type="submission" date="2023-07" db="EMBL/GenBank/DDBJ databases">
        <title>Comparative genomics of wheat-associated soil bacteria to identify genetic determinants of phenazine resistance.</title>
        <authorList>
            <person name="Mouncey N."/>
        </authorList>
    </citation>
    <scope>NUCLEOTIDE SEQUENCE [LARGE SCALE GENOMIC DNA]</scope>
    <source>
        <strain evidence="5 6">B3I12</strain>
    </source>
</reference>
<comment type="caution">
    <text evidence="5">The sequence shown here is derived from an EMBL/GenBank/DDBJ whole genome shotgun (WGS) entry which is preliminary data.</text>
</comment>
<dbReference type="SUPFAM" id="SSF51735">
    <property type="entry name" value="NAD(P)-binding Rossmann-fold domains"/>
    <property type="match status" value="1"/>
</dbReference>
<name>A0ABU0QZT5_9ACTN</name>
<sequence length="444" mass="48677">MGAGAQQRGGGGAAETAGVAGDQGGGSGELHAQTAGRHEPAGPSALHHSEDPDAWRLAARKPIGVPCEKPIGFRFGVKNMTTHATSTIFVIGGTGAQGMPVVRALVADKKYSVKVLTRDAASPRAQALLALGNVSILEGSFADEDILREGFRGCDGAFINIDGFNTGEKTETYWAIRTYEIAIEEGVNFFVYGNLDYALKKSGYDSRFRTGHYDGKGRMAEWVLFQNERNRDRMGAAVFTSGPYIEMVISPLTPMTPTVEDGVVTWRVPLGEGAVPHVALEDCGFYVRWLFDHPERANGMDLEVAIEHMTYADMAAAFGKVTGRPAQYIDTDLDAYWNSPDLTGIADHPAGYNADPNDKSTMSFRDNFTGFWNVWKHGIIARDYALLDEIHPNRIRSAEQWFRREDQLGRELGKGSLWERVQPENWSMDSAILKSSADFRTGTL</sequence>
<dbReference type="RefSeq" id="WP_307178094.1">
    <property type="nucleotide sequence ID" value="NZ_JAUSYP010000001.1"/>
</dbReference>
<dbReference type="Proteomes" id="UP001232755">
    <property type="component" value="Unassembled WGS sequence"/>
</dbReference>
<proteinExistence type="inferred from homology"/>
<gene>
    <name evidence="5" type="ORF">QF034_006270</name>
</gene>
<dbReference type="Pfam" id="PF05368">
    <property type="entry name" value="NmrA"/>
    <property type="match status" value="1"/>
</dbReference>